<evidence type="ECO:0000256" key="1">
    <source>
        <dbReference type="SAM" id="MobiDB-lite"/>
    </source>
</evidence>
<comment type="caution">
    <text evidence="2">The sequence shown here is derived from an EMBL/GenBank/DDBJ whole genome shotgun (WGS) entry which is preliminary data.</text>
</comment>
<proteinExistence type="predicted"/>
<feature type="non-terminal residue" evidence="2">
    <location>
        <position position="126"/>
    </location>
</feature>
<evidence type="ECO:0000313" key="3">
    <source>
        <dbReference type="Proteomes" id="UP000320762"/>
    </source>
</evidence>
<accession>A0A550CWW4</accession>
<protein>
    <submittedName>
        <fullName evidence="2">Uncharacterized protein</fullName>
    </submittedName>
</protein>
<dbReference type="Proteomes" id="UP000320762">
    <property type="component" value="Unassembled WGS sequence"/>
</dbReference>
<dbReference type="OrthoDB" id="10423326at2759"/>
<feature type="region of interest" description="Disordered" evidence="1">
    <location>
        <begin position="1"/>
        <end position="126"/>
    </location>
</feature>
<dbReference type="AlphaFoldDB" id="A0A550CWW4"/>
<dbReference type="EMBL" id="VDMD01000001">
    <property type="protein sequence ID" value="TRM69286.1"/>
    <property type="molecule type" value="Genomic_DNA"/>
</dbReference>
<feature type="compositionally biased region" description="Low complexity" evidence="1">
    <location>
        <begin position="46"/>
        <end position="56"/>
    </location>
</feature>
<reference evidence="2 3" key="1">
    <citation type="journal article" date="2019" name="New Phytol.">
        <title>Comparative genomics reveals unique wood-decay strategies and fruiting body development in the Schizophyllaceae.</title>
        <authorList>
            <person name="Almasi E."/>
            <person name="Sahu N."/>
            <person name="Krizsan K."/>
            <person name="Balint B."/>
            <person name="Kovacs G.M."/>
            <person name="Kiss B."/>
            <person name="Cseklye J."/>
            <person name="Drula E."/>
            <person name="Henrissat B."/>
            <person name="Nagy I."/>
            <person name="Chovatia M."/>
            <person name="Adam C."/>
            <person name="LaButti K."/>
            <person name="Lipzen A."/>
            <person name="Riley R."/>
            <person name="Grigoriev I.V."/>
            <person name="Nagy L.G."/>
        </authorList>
    </citation>
    <scope>NUCLEOTIDE SEQUENCE [LARGE SCALE GENOMIC DNA]</scope>
    <source>
        <strain evidence="2 3">NL-1724</strain>
    </source>
</reference>
<name>A0A550CWW4_9AGAR</name>
<keyword evidence="3" id="KW-1185">Reference proteome</keyword>
<evidence type="ECO:0000313" key="2">
    <source>
        <dbReference type="EMBL" id="TRM69286.1"/>
    </source>
</evidence>
<feature type="non-terminal residue" evidence="2">
    <location>
        <position position="1"/>
    </location>
</feature>
<gene>
    <name evidence="2" type="ORF">BD626DRAFT_352298</name>
</gene>
<organism evidence="2 3">
    <name type="scientific">Schizophyllum amplum</name>
    <dbReference type="NCBI Taxonomy" id="97359"/>
    <lineage>
        <taxon>Eukaryota</taxon>
        <taxon>Fungi</taxon>
        <taxon>Dikarya</taxon>
        <taxon>Basidiomycota</taxon>
        <taxon>Agaricomycotina</taxon>
        <taxon>Agaricomycetes</taxon>
        <taxon>Agaricomycetidae</taxon>
        <taxon>Agaricales</taxon>
        <taxon>Schizophyllaceae</taxon>
        <taxon>Schizophyllum</taxon>
    </lineage>
</organism>
<feature type="compositionally biased region" description="Basic and acidic residues" evidence="1">
    <location>
        <begin position="89"/>
        <end position="108"/>
    </location>
</feature>
<sequence length="126" mass="13135">AAPIAFDRASSPSKRALSPPTSPPFAPRLDSPRFEGLGVLPALQPGSRDSSIAARSSRGDMQDMFFTTPPASPLLGAATAHPWDNESAETGKHAGDIPDEDTTSHEGEASTSSHLPYPGDALSRGR</sequence>